<evidence type="ECO:0008006" key="7">
    <source>
        <dbReference type="Google" id="ProtNLM"/>
    </source>
</evidence>
<dbReference type="Pfam" id="PF00990">
    <property type="entry name" value="GGDEF"/>
    <property type="match status" value="1"/>
</dbReference>
<dbReference type="Gene3D" id="3.30.450.40">
    <property type="match status" value="1"/>
</dbReference>
<dbReference type="PROSITE" id="PS50887">
    <property type="entry name" value="GGDEF"/>
    <property type="match status" value="1"/>
</dbReference>
<accession>A0ABN0XN02</accession>
<dbReference type="Gene3D" id="3.30.70.270">
    <property type="match status" value="1"/>
</dbReference>
<feature type="transmembrane region" description="Helical" evidence="2">
    <location>
        <begin position="152"/>
        <end position="172"/>
    </location>
</feature>
<keyword evidence="6" id="KW-1185">Reference proteome</keyword>
<feature type="transmembrane region" description="Helical" evidence="2">
    <location>
        <begin position="76"/>
        <end position="96"/>
    </location>
</feature>
<dbReference type="NCBIfam" id="TIGR00254">
    <property type="entry name" value="GGDEF"/>
    <property type="match status" value="1"/>
</dbReference>
<evidence type="ECO:0000313" key="5">
    <source>
        <dbReference type="EMBL" id="GAA0368247.1"/>
    </source>
</evidence>
<dbReference type="SUPFAM" id="SSF55781">
    <property type="entry name" value="GAF domain-like"/>
    <property type="match status" value="1"/>
</dbReference>
<dbReference type="SUPFAM" id="SSF141868">
    <property type="entry name" value="EAL domain-like"/>
    <property type="match status" value="1"/>
</dbReference>
<keyword evidence="1" id="KW-0175">Coiled coil</keyword>
<dbReference type="Proteomes" id="UP001501757">
    <property type="component" value="Unassembled WGS sequence"/>
</dbReference>
<feature type="coiled-coil region" evidence="1">
    <location>
        <begin position="553"/>
        <end position="605"/>
    </location>
</feature>
<dbReference type="InterPro" id="IPR001633">
    <property type="entry name" value="EAL_dom"/>
</dbReference>
<evidence type="ECO:0000256" key="1">
    <source>
        <dbReference type="SAM" id="Coils"/>
    </source>
</evidence>
<dbReference type="Gene3D" id="3.20.20.450">
    <property type="entry name" value="EAL domain"/>
    <property type="match status" value="1"/>
</dbReference>
<dbReference type="EMBL" id="BAAAEI010000023">
    <property type="protein sequence ID" value="GAA0368247.1"/>
    <property type="molecule type" value="Genomic_DNA"/>
</dbReference>
<dbReference type="SMART" id="SM00267">
    <property type="entry name" value="GGDEF"/>
    <property type="match status" value="1"/>
</dbReference>
<evidence type="ECO:0000259" key="4">
    <source>
        <dbReference type="PROSITE" id="PS50887"/>
    </source>
</evidence>
<keyword evidence="2" id="KW-0812">Transmembrane</keyword>
<dbReference type="CDD" id="cd01949">
    <property type="entry name" value="GGDEF"/>
    <property type="match status" value="1"/>
</dbReference>
<dbReference type="CDD" id="cd01948">
    <property type="entry name" value="EAL"/>
    <property type="match status" value="1"/>
</dbReference>
<keyword evidence="2" id="KW-1133">Transmembrane helix</keyword>
<evidence type="ECO:0000259" key="3">
    <source>
        <dbReference type="PROSITE" id="PS50883"/>
    </source>
</evidence>
<gene>
    <name evidence="5" type="ORF">GCM10009092_35650</name>
</gene>
<dbReference type="InterPro" id="IPR000160">
    <property type="entry name" value="GGDEF_dom"/>
</dbReference>
<dbReference type="PROSITE" id="PS50883">
    <property type="entry name" value="EAL"/>
    <property type="match status" value="1"/>
</dbReference>
<reference evidence="5 6" key="1">
    <citation type="journal article" date="2019" name="Int. J. Syst. Evol. Microbiol.">
        <title>The Global Catalogue of Microorganisms (GCM) 10K type strain sequencing project: providing services to taxonomists for standard genome sequencing and annotation.</title>
        <authorList>
            <consortium name="The Broad Institute Genomics Platform"/>
            <consortium name="The Broad Institute Genome Sequencing Center for Infectious Disease"/>
            <person name="Wu L."/>
            <person name="Ma J."/>
        </authorList>
    </citation>
    <scope>NUCLEOTIDE SEQUENCE [LARGE SCALE GENOMIC DNA]</scope>
    <source>
        <strain evidence="5 6">JCM 13378</strain>
    </source>
</reference>
<dbReference type="PANTHER" id="PTHR33121:SF70">
    <property type="entry name" value="SIGNALING PROTEIN YKOW"/>
    <property type="match status" value="1"/>
</dbReference>
<feature type="transmembrane region" description="Helical" evidence="2">
    <location>
        <begin position="40"/>
        <end position="56"/>
    </location>
</feature>
<feature type="domain" description="EAL" evidence="3">
    <location>
        <begin position="592"/>
        <end position="845"/>
    </location>
</feature>
<sequence length="853" mass="97089">MNMHLNLLSAPAFFTASIAMNLMVAIMVLASGLYQRQNQAYLSFFFLCLVVSLYQWSTIHYHEAQPVESAVYWLKLQTACYIAVMPTAFYCFAVWTKQHGINVWLKLLLIWSLILAILNFMQPYGLKFSQINAVITWQSAAGQPLQNFVGPLHWSGILLHLTGLVMIIWLLWRCWELKKQGKSVMAVSILIFVLLLFATWMVAAAIQTGRINSVQLVGFTFNYFMLLVCINVASQLHRQRNQLQQALTTSKRVAGALRGLVKSMEAQQGCSFYDSQVMQLQKLYQADLCFVGLYKTDSTDDGVVQALSMYKDGEKLEGYIYPLKNTPCQSIKDKRICAHYRDVQKQFPHDAMLVEQNFQSYIGAPILDTDGQPLGLIALLFRRELEAIPEYEQTLMIFAQRTAAELRRERAELSLKQAAFTDSLTGLANRKTLWEWLSCQPKEVWRGYPTLQVLIVDIDGFREINKLHGQAVGDKVLQAISKQLKTYVKQGDLLARYTSNSFVVIKGGIESPDDPMLKLHGEMLASLVRTPIRLANRQLKLSASIGSVLACQARNIEELLRYAESAKQQAKQQGPGSIRRFDPALQTLLDSRQSLEKELADSIKEGQFFLLFQPQTSADGQLLGAETLIRWAHPVKGMIRPDLFISVAEETGLIRQLGQWLFEAVFRQIQIWRRQKVNYPHHLAINVSPLQFVDPSFVENLQKQVLYYDIEPSEIVLELVETGLLDNKHETLDKLHKLRAMGFKLALDDFGTGYSSLSYLKDLPLDILKIDKSFVDDLQTPSTLKLVHAIVDISHNLNLDVVCEGVEHKWQVNTLKEMGCRRFQGYYFARPLQADTLVDWQFAPAEQTQNQRA</sequence>
<dbReference type="Pfam" id="PF00563">
    <property type="entry name" value="EAL"/>
    <property type="match status" value="1"/>
</dbReference>
<dbReference type="SUPFAM" id="SSF55073">
    <property type="entry name" value="Nucleotide cyclase"/>
    <property type="match status" value="1"/>
</dbReference>
<feature type="transmembrane region" description="Helical" evidence="2">
    <location>
        <begin position="103"/>
        <end position="121"/>
    </location>
</feature>
<dbReference type="InterPro" id="IPR043128">
    <property type="entry name" value="Rev_trsase/Diguanyl_cyclase"/>
</dbReference>
<feature type="transmembrane region" description="Helical" evidence="2">
    <location>
        <begin position="184"/>
        <end position="207"/>
    </location>
</feature>
<evidence type="ECO:0000313" key="6">
    <source>
        <dbReference type="Proteomes" id="UP001501757"/>
    </source>
</evidence>
<feature type="domain" description="GGDEF" evidence="4">
    <location>
        <begin position="449"/>
        <end position="583"/>
    </location>
</feature>
<dbReference type="InterPro" id="IPR050706">
    <property type="entry name" value="Cyclic-di-GMP_PDE-like"/>
</dbReference>
<proteinExistence type="predicted"/>
<dbReference type="PANTHER" id="PTHR33121">
    <property type="entry name" value="CYCLIC DI-GMP PHOSPHODIESTERASE PDEF"/>
    <property type="match status" value="1"/>
</dbReference>
<protein>
    <recommendedName>
        <fullName evidence="7">Diguanylate cyclase (GGDEF) domain-containing protein</fullName>
    </recommendedName>
</protein>
<feature type="transmembrane region" description="Helical" evidence="2">
    <location>
        <begin position="12"/>
        <end position="33"/>
    </location>
</feature>
<dbReference type="SMART" id="SM00052">
    <property type="entry name" value="EAL"/>
    <property type="match status" value="1"/>
</dbReference>
<dbReference type="InterPro" id="IPR035919">
    <property type="entry name" value="EAL_sf"/>
</dbReference>
<keyword evidence="2" id="KW-0472">Membrane</keyword>
<name>A0ABN0XN02_9ALTE</name>
<dbReference type="InterPro" id="IPR029787">
    <property type="entry name" value="Nucleotide_cyclase"/>
</dbReference>
<comment type="caution">
    <text evidence="5">The sequence shown here is derived from an EMBL/GenBank/DDBJ whole genome shotgun (WGS) entry which is preliminary data.</text>
</comment>
<evidence type="ECO:0000256" key="2">
    <source>
        <dbReference type="SAM" id="Phobius"/>
    </source>
</evidence>
<organism evidence="5 6">
    <name type="scientific">Bowmanella denitrificans</name>
    <dbReference type="NCBI Taxonomy" id="366582"/>
    <lineage>
        <taxon>Bacteria</taxon>
        <taxon>Pseudomonadati</taxon>
        <taxon>Pseudomonadota</taxon>
        <taxon>Gammaproteobacteria</taxon>
        <taxon>Alteromonadales</taxon>
        <taxon>Alteromonadaceae</taxon>
        <taxon>Bowmanella</taxon>
    </lineage>
</organism>
<dbReference type="InterPro" id="IPR029016">
    <property type="entry name" value="GAF-like_dom_sf"/>
</dbReference>